<dbReference type="Proteomes" id="UP000318834">
    <property type="component" value="Unassembled WGS sequence"/>
</dbReference>
<evidence type="ECO:0000313" key="4">
    <source>
        <dbReference type="Proteomes" id="UP000318834"/>
    </source>
</evidence>
<evidence type="ECO:0000256" key="1">
    <source>
        <dbReference type="ARBA" id="ARBA00022801"/>
    </source>
</evidence>
<organism evidence="3 4">
    <name type="scientific">Candidatus Segetimicrobium genomatis</name>
    <dbReference type="NCBI Taxonomy" id="2569760"/>
    <lineage>
        <taxon>Bacteria</taxon>
        <taxon>Bacillati</taxon>
        <taxon>Candidatus Sysuimicrobiota</taxon>
        <taxon>Candidatus Sysuimicrobiia</taxon>
        <taxon>Candidatus Sysuimicrobiales</taxon>
        <taxon>Candidatus Segetimicrobiaceae</taxon>
        <taxon>Candidatus Segetimicrobium</taxon>
    </lineage>
</organism>
<dbReference type="AlphaFoldDB" id="A0A537ILR2"/>
<dbReference type="InterPro" id="IPR004843">
    <property type="entry name" value="Calcineurin-like_PHP"/>
</dbReference>
<accession>A0A537ILR2</accession>
<dbReference type="PANTHER" id="PTHR30337">
    <property type="entry name" value="COMPONENT OF ATP-DEPENDENT DSDNA EXONUCLEASE"/>
    <property type="match status" value="1"/>
</dbReference>
<dbReference type="PANTHER" id="PTHR30337:SF7">
    <property type="entry name" value="PHOSPHOESTERASE"/>
    <property type="match status" value="1"/>
</dbReference>
<dbReference type="SUPFAM" id="SSF56300">
    <property type="entry name" value="Metallo-dependent phosphatases"/>
    <property type="match status" value="1"/>
</dbReference>
<evidence type="ECO:0000259" key="2">
    <source>
        <dbReference type="Pfam" id="PF00149"/>
    </source>
</evidence>
<reference evidence="3 4" key="1">
    <citation type="journal article" date="2019" name="Nat. Microbiol.">
        <title>Mediterranean grassland soil C-N compound turnover is dependent on rainfall and depth, and is mediated by genomically divergent microorganisms.</title>
        <authorList>
            <person name="Diamond S."/>
            <person name="Andeer P.F."/>
            <person name="Li Z."/>
            <person name="Crits-Christoph A."/>
            <person name="Burstein D."/>
            <person name="Anantharaman K."/>
            <person name="Lane K.R."/>
            <person name="Thomas B.C."/>
            <person name="Pan C."/>
            <person name="Northen T.R."/>
            <person name="Banfield J.F."/>
        </authorList>
    </citation>
    <scope>NUCLEOTIDE SEQUENCE [LARGE SCALE GENOMIC DNA]</scope>
    <source>
        <strain evidence="3">NP_8</strain>
    </source>
</reference>
<sequence>MSGGLKLLHMADVHLGKAFQMLGAQGAAQRRALEDTFARAVDLAIAQQVHVVLIAGDLFDSPRPSATLVDLAERQLRRLDDRGIWVAMVAGNHDVAPDGFVGGSNRLREAGTHVVLFGRTVETRPVSGLDLTITGRSADPGTPASPLAAWPKQRPLRFAVGVTHGSVYRGGQVEGPAAMHPQEIRDLGLDYLALGDWHSASEVVPAPTPAWYAGSPELLAYDQEGAGRVLLIDIPAPGQATVTAERVGRRQYKRLEIDAGTGDEAAWRKALEDAGDPEAVCDVLMTGVVPVERVVNPAAVEREYADRFFRLRVQSKVHLWLDDEQLGRLPNDSVLGRFVRLMHTRLAEASEAQRPTLEEALQVGVALLQGREVLS</sequence>
<dbReference type="Gene3D" id="3.60.21.10">
    <property type="match status" value="1"/>
</dbReference>
<evidence type="ECO:0000313" key="3">
    <source>
        <dbReference type="EMBL" id="TMI72229.1"/>
    </source>
</evidence>
<dbReference type="InterPro" id="IPR041796">
    <property type="entry name" value="Mre11_N"/>
</dbReference>
<dbReference type="GO" id="GO:0016787">
    <property type="term" value="F:hydrolase activity"/>
    <property type="evidence" value="ECO:0007669"/>
    <property type="project" value="UniProtKB-KW"/>
</dbReference>
<dbReference type="EMBL" id="VBAP01000091">
    <property type="protein sequence ID" value="TMI72229.1"/>
    <property type="molecule type" value="Genomic_DNA"/>
</dbReference>
<feature type="domain" description="Calcineurin-like phosphoesterase" evidence="2">
    <location>
        <begin position="5"/>
        <end position="199"/>
    </location>
</feature>
<comment type="caution">
    <text evidence="3">The sequence shown here is derived from an EMBL/GenBank/DDBJ whole genome shotgun (WGS) entry which is preliminary data.</text>
</comment>
<keyword evidence="1" id="KW-0378">Hydrolase</keyword>
<dbReference type="CDD" id="cd00840">
    <property type="entry name" value="MPP_Mre11_N"/>
    <property type="match status" value="1"/>
</dbReference>
<protein>
    <recommendedName>
        <fullName evidence="2">Calcineurin-like phosphoesterase domain-containing protein</fullName>
    </recommendedName>
</protein>
<name>A0A537ILR2_9BACT</name>
<gene>
    <name evidence="3" type="ORF">E6H05_11435</name>
</gene>
<dbReference type="InterPro" id="IPR050535">
    <property type="entry name" value="DNA_Repair-Maintenance_Comp"/>
</dbReference>
<dbReference type="Pfam" id="PF00149">
    <property type="entry name" value="Metallophos"/>
    <property type="match status" value="1"/>
</dbReference>
<proteinExistence type="predicted"/>
<dbReference type="InterPro" id="IPR029052">
    <property type="entry name" value="Metallo-depent_PP-like"/>
</dbReference>